<protein>
    <submittedName>
        <fullName evidence="1">Uncharacterized protein</fullName>
    </submittedName>
</protein>
<sequence length="197" mass="21710">MCSISPSDVAITIIDGQKGTVKFLSVNNGQIVTGRTFSFEHKCRGIAHAEGHLYITSDTVLYQYTMDCTLVKKIYEDSSGEYTVYKCAISPDGREIYVTDYSHNKLLKLSKEGTLQSTLQDDAHTNPRGVHVSETGQLLVCWCHTHTVAQMDGEGGMVTLASNKDGLRETESVYYSVRTGKLIVGHTFDSIMVISTV</sequence>
<proteinExistence type="predicted"/>
<dbReference type="Proteomes" id="UP000828390">
    <property type="component" value="Unassembled WGS sequence"/>
</dbReference>
<reference evidence="1" key="2">
    <citation type="submission" date="2020-11" db="EMBL/GenBank/DDBJ databases">
        <authorList>
            <person name="McCartney M.A."/>
            <person name="Auch B."/>
            <person name="Kono T."/>
            <person name="Mallez S."/>
            <person name="Becker A."/>
            <person name="Gohl D.M."/>
            <person name="Silverstein K.A.T."/>
            <person name="Koren S."/>
            <person name="Bechman K.B."/>
            <person name="Herman A."/>
            <person name="Abrahante J.E."/>
            <person name="Garbe J."/>
        </authorList>
    </citation>
    <scope>NUCLEOTIDE SEQUENCE</scope>
    <source>
        <strain evidence="1">Duluth1</strain>
        <tissue evidence="1">Whole animal</tissue>
    </source>
</reference>
<gene>
    <name evidence="1" type="ORF">DPMN_044296</name>
</gene>
<evidence type="ECO:0000313" key="1">
    <source>
        <dbReference type="EMBL" id="KAH3737703.1"/>
    </source>
</evidence>
<organism evidence="1 2">
    <name type="scientific">Dreissena polymorpha</name>
    <name type="common">Zebra mussel</name>
    <name type="synonym">Mytilus polymorpha</name>
    <dbReference type="NCBI Taxonomy" id="45954"/>
    <lineage>
        <taxon>Eukaryota</taxon>
        <taxon>Metazoa</taxon>
        <taxon>Spiralia</taxon>
        <taxon>Lophotrochozoa</taxon>
        <taxon>Mollusca</taxon>
        <taxon>Bivalvia</taxon>
        <taxon>Autobranchia</taxon>
        <taxon>Heteroconchia</taxon>
        <taxon>Euheterodonta</taxon>
        <taxon>Imparidentia</taxon>
        <taxon>Neoheterodontei</taxon>
        <taxon>Myida</taxon>
        <taxon>Dreissenoidea</taxon>
        <taxon>Dreissenidae</taxon>
        <taxon>Dreissena</taxon>
    </lineage>
</organism>
<reference evidence="1" key="1">
    <citation type="journal article" date="2019" name="bioRxiv">
        <title>The Genome of the Zebra Mussel, Dreissena polymorpha: A Resource for Invasive Species Research.</title>
        <authorList>
            <person name="McCartney M.A."/>
            <person name="Auch B."/>
            <person name="Kono T."/>
            <person name="Mallez S."/>
            <person name="Zhang Y."/>
            <person name="Obille A."/>
            <person name="Becker A."/>
            <person name="Abrahante J.E."/>
            <person name="Garbe J."/>
            <person name="Badalamenti J.P."/>
            <person name="Herman A."/>
            <person name="Mangelson H."/>
            <person name="Liachko I."/>
            <person name="Sullivan S."/>
            <person name="Sone E.D."/>
            <person name="Koren S."/>
            <person name="Silverstein K.A.T."/>
            <person name="Beckman K.B."/>
            <person name="Gohl D.M."/>
        </authorList>
    </citation>
    <scope>NUCLEOTIDE SEQUENCE</scope>
    <source>
        <strain evidence="1">Duluth1</strain>
        <tissue evidence="1">Whole animal</tissue>
    </source>
</reference>
<comment type="caution">
    <text evidence="1">The sequence shown here is derived from an EMBL/GenBank/DDBJ whole genome shotgun (WGS) entry which is preliminary data.</text>
</comment>
<dbReference type="Gene3D" id="2.120.10.30">
    <property type="entry name" value="TolB, C-terminal domain"/>
    <property type="match status" value="1"/>
</dbReference>
<dbReference type="InterPro" id="IPR011042">
    <property type="entry name" value="6-blade_b-propeller_TolB-like"/>
</dbReference>
<dbReference type="AlphaFoldDB" id="A0A9D4D5K4"/>
<dbReference type="SUPFAM" id="SSF63829">
    <property type="entry name" value="Calcium-dependent phosphotriesterase"/>
    <property type="match status" value="1"/>
</dbReference>
<dbReference type="EMBL" id="JAIWYP010000011">
    <property type="protein sequence ID" value="KAH3737703.1"/>
    <property type="molecule type" value="Genomic_DNA"/>
</dbReference>
<keyword evidence="2" id="KW-1185">Reference proteome</keyword>
<name>A0A9D4D5K4_DREPO</name>
<evidence type="ECO:0000313" key="2">
    <source>
        <dbReference type="Proteomes" id="UP000828390"/>
    </source>
</evidence>
<accession>A0A9D4D5K4</accession>